<dbReference type="PROSITE" id="PS50011">
    <property type="entry name" value="PROTEIN_KINASE_DOM"/>
    <property type="match status" value="1"/>
</dbReference>
<dbReference type="Gene3D" id="1.10.510.10">
    <property type="entry name" value="Transferase(Phosphotransferase) domain 1"/>
    <property type="match status" value="1"/>
</dbReference>
<dbReference type="EMBL" id="JANAWD010000265">
    <property type="protein sequence ID" value="KAJ3482613.1"/>
    <property type="molecule type" value="Genomic_DNA"/>
</dbReference>
<dbReference type="Pfam" id="PF07714">
    <property type="entry name" value="PK_Tyr_Ser-Thr"/>
    <property type="match status" value="1"/>
</dbReference>
<dbReference type="SUPFAM" id="SSF56112">
    <property type="entry name" value="Protein kinase-like (PK-like)"/>
    <property type="match status" value="1"/>
</dbReference>
<sequence length="370" mass="41725">MANQPIPDTYPFIDTKLDGYSFWGAIDPRPASQITNTSFEDFSGLSPDQRLARVTELQTECTQDPDNIQCRIQLFNAVAKTGEFPTDLQLDTSLIECPDRRIHGLGRVADVYRGKFKNHEVAIKHLRAFHMVQPSQRPALIKAFFEEGVKWKNFNHANVLPFFGIIESAELGGLCMVSPWRSNGTIRHYVQHYEQNGQTLQRFVANAIFAIANGLSYLHSLGVVHGDLRGVNILVCDNCQVQISDCGVNRITEQARDYPNTDQSGTAPWQGPELFDPERFGMELSTPTQATDIYAFAMVCIELHTRQSPFPGQREIKIVNSVLKGVRPPRPTETGQEMTDNLWELVTRSWAEKPNARPSARELVEKLNQP</sequence>
<comment type="caution">
    <text evidence="2">The sequence shown here is derived from an EMBL/GenBank/DDBJ whole genome shotgun (WGS) entry which is preliminary data.</text>
</comment>
<evidence type="ECO:0000259" key="1">
    <source>
        <dbReference type="PROSITE" id="PS50011"/>
    </source>
</evidence>
<feature type="domain" description="Protein kinase" evidence="1">
    <location>
        <begin position="97"/>
        <end position="370"/>
    </location>
</feature>
<evidence type="ECO:0000313" key="3">
    <source>
        <dbReference type="Proteomes" id="UP001212997"/>
    </source>
</evidence>
<dbReference type="PROSITE" id="PS00109">
    <property type="entry name" value="PROTEIN_KINASE_TYR"/>
    <property type="match status" value="1"/>
</dbReference>
<evidence type="ECO:0000313" key="2">
    <source>
        <dbReference type="EMBL" id="KAJ3482613.1"/>
    </source>
</evidence>
<dbReference type="GO" id="GO:0005524">
    <property type="term" value="F:ATP binding"/>
    <property type="evidence" value="ECO:0007669"/>
    <property type="project" value="InterPro"/>
</dbReference>
<accession>A0AAD5YFJ0</accession>
<dbReference type="AlphaFoldDB" id="A0AAD5YFJ0"/>
<gene>
    <name evidence="2" type="ORF">NLI96_g6870</name>
</gene>
<keyword evidence="3" id="KW-1185">Reference proteome</keyword>
<dbReference type="InterPro" id="IPR001245">
    <property type="entry name" value="Ser-Thr/Tyr_kinase_cat_dom"/>
</dbReference>
<protein>
    <recommendedName>
        <fullName evidence="1">Protein kinase domain-containing protein</fullName>
    </recommendedName>
</protein>
<organism evidence="2 3">
    <name type="scientific">Meripilus lineatus</name>
    <dbReference type="NCBI Taxonomy" id="2056292"/>
    <lineage>
        <taxon>Eukaryota</taxon>
        <taxon>Fungi</taxon>
        <taxon>Dikarya</taxon>
        <taxon>Basidiomycota</taxon>
        <taxon>Agaricomycotina</taxon>
        <taxon>Agaricomycetes</taxon>
        <taxon>Polyporales</taxon>
        <taxon>Meripilaceae</taxon>
        <taxon>Meripilus</taxon>
    </lineage>
</organism>
<dbReference type="InterPro" id="IPR051681">
    <property type="entry name" value="Ser/Thr_Kinases-Pseudokinases"/>
</dbReference>
<reference evidence="2" key="1">
    <citation type="submission" date="2022-07" db="EMBL/GenBank/DDBJ databases">
        <title>Genome Sequence of Physisporinus lineatus.</title>
        <authorList>
            <person name="Buettner E."/>
        </authorList>
    </citation>
    <scope>NUCLEOTIDE SEQUENCE</scope>
    <source>
        <strain evidence="2">VT162</strain>
    </source>
</reference>
<dbReference type="InterPro" id="IPR000719">
    <property type="entry name" value="Prot_kinase_dom"/>
</dbReference>
<dbReference type="Proteomes" id="UP001212997">
    <property type="component" value="Unassembled WGS sequence"/>
</dbReference>
<proteinExistence type="predicted"/>
<dbReference type="PANTHER" id="PTHR44329">
    <property type="entry name" value="SERINE/THREONINE-PROTEIN KINASE TNNI3K-RELATED"/>
    <property type="match status" value="1"/>
</dbReference>
<name>A0AAD5YFJ0_9APHY</name>
<dbReference type="InterPro" id="IPR011009">
    <property type="entry name" value="Kinase-like_dom_sf"/>
</dbReference>
<dbReference type="GO" id="GO:0004674">
    <property type="term" value="F:protein serine/threonine kinase activity"/>
    <property type="evidence" value="ECO:0007669"/>
    <property type="project" value="TreeGrafter"/>
</dbReference>
<dbReference type="InterPro" id="IPR008266">
    <property type="entry name" value="Tyr_kinase_AS"/>
</dbReference>